<dbReference type="KEGG" id="otw:112228543"/>
<dbReference type="RefSeq" id="XP_024249718.1">
    <property type="nucleotide sequence ID" value="XM_024393950.2"/>
</dbReference>
<feature type="compositionally biased region" description="Low complexity" evidence="4">
    <location>
        <begin position="775"/>
        <end position="788"/>
    </location>
</feature>
<evidence type="ECO:0000313" key="7">
    <source>
        <dbReference type="Proteomes" id="UP000694402"/>
    </source>
</evidence>
<accession>A0A8C8GCE1</accession>
<feature type="region of interest" description="Disordered" evidence="4">
    <location>
        <begin position="121"/>
        <end position="150"/>
    </location>
</feature>
<keyword evidence="2" id="KW-0804">Transcription</keyword>
<evidence type="ECO:0000256" key="3">
    <source>
        <dbReference type="ARBA" id="ARBA00023242"/>
    </source>
</evidence>
<proteinExistence type="predicted"/>
<gene>
    <name evidence="6" type="primary">LOC112228543</name>
</gene>
<evidence type="ECO:0000256" key="2">
    <source>
        <dbReference type="ARBA" id="ARBA00023163"/>
    </source>
</evidence>
<dbReference type="Pfam" id="PF01388">
    <property type="entry name" value="ARID"/>
    <property type="match status" value="1"/>
</dbReference>
<feature type="domain" description="ARID" evidence="5">
    <location>
        <begin position="285"/>
        <end position="377"/>
    </location>
</feature>
<feature type="compositionally biased region" description="Low complexity" evidence="4">
    <location>
        <begin position="598"/>
        <end position="613"/>
    </location>
</feature>
<dbReference type="InterPro" id="IPR051232">
    <property type="entry name" value="ARID/SWI1_ChromRemod"/>
</dbReference>
<dbReference type="Gene3D" id="1.10.150.60">
    <property type="entry name" value="ARID DNA-binding domain"/>
    <property type="match status" value="1"/>
</dbReference>
<dbReference type="SUPFAM" id="SSF46774">
    <property type="entry name" value="ARID-like"/>
    <property type="match status" value="1"/>
</dbReference>
<reference evidence="6" key="2">
    <citation type="submission" date="2025-09" db="UniProtKB">
        <authorList>
            <consortium name="Ensembl"/>
        </authorList>
    </citation>
    <scope>IDENTIFICATION</scope>
</reference>
<organism evidence="6 7">
    <name type="scientific">Oncorhynchus tshawytscha</name>
    <name type="common">Chinook salmon</name>
    <name type="synonym">Salmo tshawytscha</name>
    <dbReference type="NCBI Taxonomy" id="74940"/>
    <lineage>
        <taxon>Eukaryota</taxon>
        <taxon>Metazoa</taxon>
        <taxon>Chordata</taxon>
        <taxon>Craniata</taxon>
        <taxon>Vertebrata</taxon>
        <taxon>Euteleostomi</taxon>
        <taxon>Actinopterygii</taxon>
        <taxon>Neopterygii</taxon>
        <taxon>Teleostei</taxon>
        <taxon>Protacanthopterygii</taxon>
        <taxon>Salmoniformes</taxon>
        <taxon>Salmonidae</taxon>
        <taxon>Salmoninae</taxon>
        <taxon>Oncorhynchus</taxon>
    </lineage>
</organism>
<dbReference type="PANTHER" id="PTHR13964">
    <property type="entry name" value="RBP-RELATED"/>
    <property type="match status" value="1"/>
</dbReference>
<evidence type="ECO:0000313" key="6">
    <source>
        <dbReference type="Ensembl" id="ENSOTSP00005046645.1"/>
    </source>
</evidence>
<dbReference type="PROSITE" id="PS51011">
    <property type="entry name" value="ARID"/>
    <property type="match status" value="1"/>
</dbReference>
<feature type="region of interest" description="Disordered" evidence="4">
    <location>
        <begin position="597"/>
        <end position="622"/>
    </location>
</feature>
<dbReference type="AlphaFoldDB" id="A0A8C8GCE1"/>
<reference evidence="6" key="1">
    <citation type="submission" date="2025-08" db="UniProtKB">
        <authorList>
            <consortium name="Ensembl"/>
        </authorList>
    </citation>
    <scope>IDENTIFICATION</scope>
</reference>
<name>A0A8C8GCE1_ONCTS</name>
<dbReference type="Gene3D" id="2.30.30.490">
    <property type="match status" value="1"/>
</dbReference>
<dbReference type="InterPro" id="IPR036431">
    <property type="entry name" value="ARID_dom_sf"/>
</dbReference>
<dbReference type="Ensembl" id="ENSOTST00005050707.2">
    <property type="protein sequence ID" value="ENSOTSP00005046645.1"/>
    <property type="gene ID" value="ENSOTSG00005022604.2"/>
</dbReference>
<dbReference type="PANTHER" id="PTHR13964:SF41">
    <property type="entry name" value="AT-RICH INTERACTIVE DOMAIN-CONTAINING PROTEIN 5B"/>
    <property type="match status" value="1"/>
</dbReference>
<dbReference type="GeneTree" id="ENSGT00940000163584"/>
<dbReference type="SMART" id="SM01014">
    <property type="entry name" value="ARID"/>
    <property type="match status" value="1"/>
</dbReference>
<protein>
    <recommendedName>
        <fullName evidence="5">ARID domain-containing protein</fullName>
    </recommendedName>
</protein>
<dbReference type="Proteomes" id="UP000694402">
    <property type="component" value="Unassembled WGS sequence"/>
</dbReference>
<keyword evidence="3" id="KW-0539">Nucleus</keyword>
<dbReference type="GO" id="GO:0006357">
    <property type="term" value="P:regulation of transcription by RNA polymerase II"/>
    <property type="evidence" value="ECO:0007669"/>
    <property type="project" value="TreeGrafter"/>
</dbReference>
<evidence type="ECO:0000256" key="1">
    <source>
        <dbReference type="ARBA" id="ARBA00023015"/>
    </source>
</evidence>
<feature type="region of interest" description="Disordered" evidence="4">
    <location>
        <begin position="383"/>
        <end position="431"/>
    </location>
</feature>
<dbReference type="CDD" id="cd16869">
    <property type="entry name" value="ARID_ARID5"/>
    <property type="match status" value="1"/>
</dbReference>
<feature type="region of interest" description="Disordered" evidence="4">
    <location>
        <begin position="725"/>
        <end position="817"/>
    </location>
</feature>
<dbReference type="FunFam" id="1.10.150.60:FF:000015">
    <property type="entry name" value="AT-rich interactive domain-containing protein 5B"/>
    <property type="match status" value="1"/>
</dbReference>
<keyword evidence="7" id="KW-1185">Reference proteome</keyword>
<dbReference type="InterPro" id="IPR001606">
    <property type="entry name" value="ARID_dom"/>
</dbReference>
<keyword evidence="1" id="KW-0805">Transcription regulation</keyword>
<evidence type="ECO:0000256" key="4">
    <source>
        <dbReference type="SAM" id="MobiDB-lite"/>
    </source>
</evidence>
<dbReference type="GO" id="GO:0000976">
    <property type="term" value="F:transcription cis-regulatory region binding"/>
    <property type="evidence" value="ECO:0007669"/>
    <property type="project" value="TreeGrafter"/>
</dbReference>
<dbReference type="SMART" id="SM00501">
    <property type="entry name" value="BRIGHT"/>
    <property type="match status" value="1"/>
</dbReference>
<sequence length="996" mass="109769">MEQNAIQWLGAPSCLRGSFAFYKSVSCEALAGAPALVWKLGEFYYVRCGPQEPVCIAEVTLLWEDLTQRHLLASSRLYFLPEDTPMGRTREHGEDEVLAVSKKIVVRVEDLVRWTCPEPPGWKGGSQKSSETNSHHKHTPIITNGPPTSIEEKGERLGVKVLSYPQYCRFRSLQRRIQDGVVLGLQDPHLLALGGIRVAQHNTQVLYCRDTFNHPTLDSNTSVWTQLGCTSLSLKGRPLKRRGRPEGQKAVEPPALNQSESWIERITENVVGSVEMQREEGCLPHPEEQMFLNQLYCYMERCGSPISKVPNLGFKKIDLFVMYSIVKQLGGHERVTSQRLWKKVYNELGGCPGSTSAATCTRRHYERLILPYEEHRNVGGAELKLPAPKLPNSHSRVRAMSGRRPLVKGRGCEANQEKTVTPTPPTISPDGVVVVKRGRGRPPGKKNQVKLLVSKASPVVLSPPAKPSLDLGAQPPLQAPSLESLSVFQGLNLANLPLTPDLSPISAPFLLPKTEREVKMENGDSPAPSPTLSSATFLPALPRLHTGGSFEGFSPTKGLCTLDLFRSRLGLTSLDTPGLTPQNPASHQSSSLYLQAKTGNPNTTLLNGNQPHPQSHHPSHHQCWGCRLDEEAQREGSSSTREVRSSRPPLPPLRVLPLDLDCSLQVCQLMRTPLGSAQLYSITKRLSEVLAQDLSSKPHLSVTPPPEQALPLNLSKCSTTKRSAFDETDYRMSSGDQDNGDSTLPLAKSRRVESCDEAEDLSSPSRARAFLMELPQQTTTSPDTSTTPNQFFLTKSGEAWGDTPLENQGRNSDSEPAIQVKVEEDLRESSLVEPEGDCSVRTKQAKVEEGETVKMDREEEKIDEVETVIIEDGVQTQLEKDEMEGRKLERIEKQCNTIKMGGGISEIMKGTEDSLAHSASDSGVQQVPMDDEEMECDVEASIKGLPSPILPPTQAQPSCLNTCTQPQLHITYSLPTPTITTPLYLMGGYSQTHNQR</sequence>
<dbReference type="GO" id="GO:0005634">
    <property type="term" value="C:nucleus"/>
    <property type="evidence" value="ECO:0007669"/>
    <property type="project" value="TreeGrafter"/>
</dbReference>
<evidence type="ECO:0000259" key="5">
    <source>
        <dbReference type="PROSITE" id="PS51011"/>
    </source>
</evidence>
<dbReference type="InterPro" id="IPR043151">
    <property type="entry name" value="BAH_sf"/>
</dbReference>
<dbReference type="GeneID" id="112228543"/>